<accession>A0A518BWA9</accession>
<dbReference type="RefSeq" id="WP_145445413.1">
    <property type="nucleotide sequence ID" value="NZ_CP036280.1"/>
</dbReference>
<feature type="signal peptide" evidence="2">
    <location>
        <begin position="1"/>
        <end position="19"/>
    </location>
</feature>
<dbReference type="PROSITE" id="PS51257">
    <property type="entry name" value="PROKAR_LIPOPROTEIN"/>
    <property type="match status" value="1"/>
</dbReference>
<protein>
    <recommendedName>
        <fullName evidence="5">Outer membrane lipoprotein-sorting protein</fullName>
    </recommendedName>
</protein>
<dbReference type="KEGG" id="mcad:Pan265_11060"/>
<reference evidence="3 4" key="1">
    <citation type="submission" date="2019-02" db="EMBL/GenBank/DDBJ databases">
        <title>Deep-cultivation of Planctomycetes and their phenomic and genomic characterization uncovers novel biology.</title>
        <authorList>
            <person name="Wiegand S."/>
            <person name="Jogler M."/>
            <person name="Boedeker C."/>
            <person name="Pinto D."/>
            <person name="Vollmers J."/>
            <person name="Rivas-Marin E."/>
            <person name="Kohn T."/>
            <person name="Peeters S.H."/>
            <person name="Heuer A."/>
            <person name="Rast P."/>
            <person name="Oberbeckmann S."/>
            <person name="Bunk B."/>
            <person name="Jeske O."/>
            <person name="Meyerdierks A."/>
            <person name="Storesund J.E."/>
            <person name="Kallscheuer N."/>
            <person name="Luecker S."/>
            <person name="Lage O.M."/>
            <person name="Pohl T."/>
            <person name="Merkel B.J."/>
            <person name="Hornburger P."/>
            <person name="Mueller R.-W."/>
            <person name="Bruemmer F."/>
            <person name="Labrenz M."/>
            <person name="Spormann A.M."/>
            <person name="Op den Camp H."/>
            <person name="Overmann J."/>
            <person name="Amann R."/>
            <person name="Jetten M.S.M."/>
            <person name="Mascher T."/>
            <person name="Medema M.H."/>
            <person name="Devos D.P."/>
            <person name="Kaster A.-K."/>
            <person name="Ovreas L."/>
            <person name="Rohde M."/>
            <person name="Galperin M.Y."/>
            <person name="Jogler C."/>
        </authorList>
    </citation>
    <scope>NUCLEOTIDE SEQUENCE [LARGE SCALE GENOMIC DNA]</scope>
    <source>
        <strain evidence="3 4">Pan265</strain>
    </source>
</reference>
<gene>
    <name evidence="3" type="ORF">Pan265_11060</name>
</gene>
<sequence precursor="true">MGWKRLMLVMAALPVLNLALGCKISSESTPAQTVEVPPKPEYVEQIELAYGAGRYAQKQAVEADFVVEFGGSTLIEGTMLFNREVSKARMTLADGTILVFDGNNAWVTPEDSAVQMARFHLLTWPYFLAAPMKLADTGVMYEEVGEVLLTAEQSYPGLKLTFASGVGDAPDDWYILMKDPDTDALRAMAYIVTYNKTKEEAEASPSVIEYAGFKTVDGVAFATDWTFSYWDPEQGKMGKPKGHATISNIRFVEPERGTFAPPLNARIDELPVVESPVSEPDHGENTDSDQTQADDAE</sequence>
<keyword evidence="4" id="KW-1185">Reference proteome</keyword>
<evidence type="ECO:0000256" key="2">
    <source>
        <dbReference type="SAM" id="SignalP"/>
    </source>
</evidence>
<feature type="region of interest" description="Disordered" evidence="1">
    <location>
        <begin position="271"/>
        <end position="297"/>
    </location>
</feature>
<evidence type="ECO:0000313" key="4">
    <source>
        <dbReference type="Proteomes" id="UP000320386"/>
    </source>
</evidence>
<evidence type="ECO:0008006" key="5">
    <source>
        <dbReference type="Google" id="ProtNLM"/>
    </source>
</evidence>
<evidence type="ECO:0000256" key="1">
    <source>
        <dbReference type="SAM" id="MobiDB-lite"/>
    </source>
</evidence>
<dbReference type="OrthoDB" id="282859at2"/>
<dbReference type="EMBL" id="CP036280">
    <property type="protein sequence ID" value="QDU71257.1"/>
    <property type="molecule type" value="Genomic_DNA"/>
</dbReference>
<proteinExistence type="predicted"/>
<evidence type="ECO:0000313" key="3">
    <source>
        <dbReference type="EMBL" id="QDU71257.1"/>
    </source>
</evidence>
<feature type="chain" id="PRO_5021743273" description="Outer membrane lipoprotein-sorting protein" evidence="2">
    <location>
        <begin position="20"/>
        <end position="297"/>
    </location>
</feature>
<keyword evidence="2" id="KW-0732">Signal</keyword>
<name>A0A518BWA9_9BACT</name>
<organism evidence="3 4">
    <name type="scientific">Mucisphaera calidilacus</name>
    <dbReference type="NCBI Taxonomy" id="2527982"/>
    <lineage>
        <taxon>Bacteria</taxon>
        <taxon>Pseudomonadati</taxon>
        <taxon>Planctomycetota</taxon>
        <taxon>Phycisphaerae</taxon>
        <taxon>Phycisphaerales</taxon>
        <taxon>Phycisphaeraceae</taxon>
        <taxon>Mucisphaera</taxon>
    </lineage>
</organism>
<dbReference type="Proteomes" id="UP000320386">
    <property type="component" value="Chromosome"/>
</dbReference>
<dbReference type="AlphaFoldDB" id="A0A518BWA9"/>